<feature type="compositionally biased region" description="Basic and acidic residues" evidence="4">
    <location>
        <begin position="815"/>
        <end position="833"/>
    </location>
</feature>
<organism evidence="7 8">
    <name type="scientific">Obba rivulosa</name>
    <dbReference type="NCBI Taxonomy" id="1052685"/>
    <lineage>
        <taxon>Eukaryota</taxon>
        <taxon>Fungi</taxon>
        <taxon>Dikarya</taxon>
        <taxon>Basidiomycota</taxon>
        <taxon>Agaricomycotina</taxon>
        <taxon>Agaricomycetes</taxon>
        <taxon>Polyporales</taxon>
        <taxon>Gelatoporiaceae</taxon>
        <taxon>Obba</taxon>
    </lineage>
</organism>
<dbReference type="Proteomes" id="UP000250043">
    <property type="component" value="Unassembled WGS sequence"/>
</dbReference>
<dbReference type="GO" id="GO:0005737">
    <property type="term" value="C:cytoplasm"/>
    <property type="evidence" value="ECO:0007669"/>
    <property type="project" value="UniProtKB-SubCell"/>
</dbReference>
<feature type="region of interest" description="Disordered" evidence="4">
    <location>
        <begin position="194"/>
        <end position="290"/>
    </location>
</feature>
<feature type="region of interest" description="Disordered" evidence="4">
    <location>
        <begin position="1029"/>
        <end position="1048"/>
    </location>
</feature>
<feature type="region of interest" description="Disordered" evidence="4">
    <location>
        <begin position="600"/>
        <end position="846"/>
    </location>
</feature>
<proteinExistence type="predicted"/>
<feature type="compositionally biased region" description="Basic and acidic residues" evidence="4">
    <location>
        <begin position="701"/>
        <end position="726"/>
    </location>
</feature>
<keyword evidence="3" id="KW-0175">Coiled coil</keyword>
<evidence type="ECO:0000313" key="8">
    <source>
        <dbReference type="Proteomes" id="UP000250043"/>
    </source>
</evidence>
<feature type="compositionally biased region" description="Basic and acidic residues" evidence="4">
    <location>
        <begin position="664"/>
        <end position="674"/>
    </location>
</feature>
<evidence type="ECO:0000256" key="1">
    <source>
        <dbReference type="ARBA" id="ARBA00004496"/>
    </source>
</evidence>
<name>A0A8E2DNB8_9APHY</name>
<dbReference type="InterPro" id="IPR025925">
    <property type="entry name" value="PPC89_CLD"/>
</dbReference>
<feature type="compositionally biased region" description="Low complexity" evidence="4">
    <location>
        <begin position="652"/>
        <end position="663"/>
    </location>
</feature>
<feature type="compositionally biased region" description="Polar residues" evidence="4">
    <location>
        <begin position="749"/>
        <end position="761"/>
    </location>
</feature>
<feature type="compositionally biased region" description="Basic and acidic residues" evidence="4">
    <location>
        <begin position="488"/>
        <end position="506"/>
    </location>
</feature>
<feature type="compositionally biased region" description="Basic and acidic residues" evidence="4">
    <location>
        <begin position="600"/>
        <end position="611"/>
    </location>
</feature>
<evidence type="ECO:0000256" key="3">
    <source>
        <dbReference type="SAM" id="Coils"/>
    </source>
</evidence>
<evidence type="ECO:0000256" key="2">
    <source>
        <dbReference type="ARBA" id="ARBA00022490"/>
    </source>
</evidence>
<feature type="compositionally biased region" description="Basic and acidic residues" evidence="4">
    <location>
        <begin position="914"/>
        <end position="941"/>
    </location>
</feature>
<feature type="region of interest" description="Disordered" evidence="4">
    <location>
        <begin position="488"/>
        <end position="514"/>
    </location>
</feature>
<feature type="compositionally biased region" description="Polar residues" evidence="4">
    <location>
        <begin position="675"/>
        <end position="685"/>
    </location>
</feature>
<dbReference type="OrthoDB" id="76453at2759"/>
<reference evidence="7 8" key="1">
    <citation type="submission" date="2016-07" db="EMBL/GenBank/DDBJ databases">
        <title>Draft genome of the white-rot fungus Obba rivulosa 3A-2.</title>
        <authorList>
            <consortium name="DOE Joint Genome Institute"/>
            <person name="Miettinen O."/>
            <person name="Riley R."/>
            <person name="Acob R."/>
            <person name="Barry K."/>
            <person name="Cullen D."/>
            <person name="De Vries R."/>
            <person name="Hainaut M."/>
            <person name="Hatakka A."/>
            <person name="Henrissat B."/>
            <person name="Hilden K."/>
            <person name="Kuo R."/>
            <person name="Labutti K."/>
            <person name="Lipzen A."/>
            <person name="Makela M.R."/>
            <person name="Sandor L."/>
            <person name="Spatafora J.W."/>
            <person name="Grigoriev I.V."/>
            <person name="Hibbett D.S."/>
        </authorList>
    </citation>
    <scope>NUCLEOTIDE SEQUENCE [LARGE SCALE GENOMIC DNA]</scope>
    <source>
        <strain evidence="7 8">3A-2</strain>
    </source>
</reference>
<evidence type="ECO:0000256" key="4">
    <source>
        <dbReference type="SAM" id="MobiDB-lite"/>
    </source>
</evidence>
<evidence type="ECO:0000259" key="5">
    <source>
        <dbReference type="Pfam" id="PF06657"/>
    </source>
</evidence>
<protein>
    <recommendedName>
        <fullName evidence="9">Cep57 centrosome microtubule-binding domain-containing protein</fullName>
    </recommendedName>
</protein>
<dbReference type="Pfam" id="PF06657">
    <property type="entry name" value="Cep57_MT_bd"/>
    <property type="match status" value="1"/>
</dbReference>
<feature type="domain" description="PPC89 centrosome localisation" evidence="6">
    <location>
        <begin position="527"/>
        <end position="591"/>
    </location>
</feature>
<gene>
    <name evidence="7" type="ORF">OBBRIDRAFT_886090</name>
</gene>
<feature type="compositionally biased region" description="Low complexity" evidence="4">
    <location>
        <begin position="785"/>
        <end position="795"/>
    </location>
</feature>
<evidence type="ECO:0000313" key="7">
    <source>
        <dbReference type="EMBL" id="OCH92589.1"/>
    </source>
</evidence>
<feature type="compositionally biased region" description="Low complexity" evidence="4">
    <location>
        <begin position="727"/>
        <end position="740"/>
    </location>
</feature>
<feature type="compositionally biased region" description="Low complexity" evidence="4">
    <location>
        <begin position="200"/>
        <end position="213"/>
    </location>
</feature>
<dbReference type="InterPro" id="IPR024957">
    <property type="entry name" value="Cep57_MT-bd_dom"/>
</dbReference>
<feature type="coiled-coil region" evidence="3">
    <location>
        <begin position="428"/>
        <end position="476"/>
    </location>
</feature>
<accession>A0A8E2DNB8</accession>
<feature type="region of interest" description="Disordered" evidence="4">
    <location>
        <begin position="36"/>
        <end position="64"/>
    </location>
</feature>
<dbReference type="Pfam" id="PF14197">
    <property type="entry name" value="Cep57_CLD_2"/>
    <property type="match status" value="1"/>
</dbReference>
<feature type="domain" description="Cep57 centrosome microtubule-binding" evidence="5">
    <location>
        <begin position="941"/>
        <end position="1013"/>
    </location>
</feature>
<dbReference type="GO" id="GO:0008017">
    <property type="term" value="F:microtubule binding"/>
    <property type="evidence" value="ECO:0007669"/>
    <property type="project" value="InterPro"/>
</dbReference>
<evidence type="ECO:0008006" key="9">
    <source>
        <dbReference type="Google" id="ProtNLM"/>
    </source>
</evidence>
<keyword evidence="2" id="KW-0963">Cytoplasm</keyword>
<keyword evidence="8" id="KW-1185">Reference proteome</keyword>
<feature type="compositionally biased region" description="Acidic residues" evidence="4">
    <location>
        <begin position="904"/>
        <end position="913"/>
    </location>
</feature>
<comment type="subcellular location">
    <subcellularLocation>
        <location evidence="1">Cytoplasm</location>
    </subcellularLocation>
</comment>
<sequence>MSRRSSLYEYSIRGDETEQHRIQLEHNLRHNTDLSIHLSSTNDDSDVEYPRHNPGPNPFSPYASFEQRTRDHFDPDESQYHHWSYRTVDEDDAVDPYAGQTISTAAHHASALTLSAGLGGRSTRRDVSMSGAEYDPDRPLQGIVAGINTRLSALELDSTRSRQAISTAVDFDPVVVDDTAELDEVLKSGYSLPPMRAIRSPLSSSSSSSSSEPKSPPPMSPNSRPKLSDALHGVAFSPKRPRSAQGFLSPKRLSSARLFPTSSAPEPVNRARPPSPSPSARVGTPRPRGAVRNQSLSYVEPEVNVLPPTPGNSSKFTKMARGREIQTEQGRWDTEATGRVLKPSSSQTAIRESRAARHTQERNAMKDVGNHRAVEAGHTSGRLGRPRTPHRAKLQLPDVTGLTSAVESPAQVRLEFYQYNPKEDTETAARIRATLNAVHAKLSRLESEHGVSRKRVRELELELEACKEEIAHQRTKIQERETVIAQQHRQEREWHAQRSKSHRGDVVEEEDADRSRYKEAVQAKKELETLIAPLRAHLSRLTTELSEHQQLLQELRSLRDTDAQTLTEKGQEVDNLRQEVERLAGEVQVLRGVIEEGLEERKSMREQRSREDEEESDDGLPDRTQAHIPETTIQQVEAEEDEASESEEEHTSSSVRSSPTPSRQRLDVGDKTFRTDQATLGSSQMPGGLDSRPFIGEDELERISVELHERRSERSGSSSHSKDRSQASDSSSRMLSRAGSPEGSVLGGQRSNASRHSNDAGNDSDREQKHVHQIARSSSPIAHGRVSPRVRSPVPVEAPRPDAPTPAHGLRKTRHASDTRPASERAQSRERRSQRAASPAGTPFPQIRGDYLEQLFFSAPPHDAQTCAVCHRRRRRHRTRTEPELRLWSSGPEVRHRFRTRVEDEDEGFAEDGEERREGRRYAEKGKQRERDSRAAQEAGERVPPQTVLARVLRELEDDFTHYKSIYVELADQYKVIDAVSNVAKRNVLAEHLREVIDILEQKGDQIASLYDLLTFKDKPVGQSVVPERTMQPVTGPSSLGRMHTLKN</sequence>
<feature type="compositionally biased region" description="Acidic residues" evidence="4">
    <location>
        <begin position="637"/>
        <end position="648"/>
    </location>
</feature>
<feature type="region of interest" description="Disordered" evidence="4">
    <location>
        <begin position="904"/>
        <end position="944"/>
    </location>
</feature>
<dbReference type="EMBL" id="KV722366">
    <property type="protein sequence ID" value="OCH92589.1"/>
    <property type="molecule type" value="Genomic_DNA"/>
</dbReference>
<evidence type="ECO:0000259" key="6">
    <source>
        <dbReference type="Pfam" id="PF14197"/>
    </source>
</evidence>
<dbReference type="AlphaFoldDB" id="A0A8E2DNB8"/>